<proteinExistence type="predicted"/>
<gene>
    <name evidence="1" type="ORF">DNU06_02680</name>
</gene>
<sequence>MTISPELYLAKTNARKLSREMIKTVFLITEQVPPNEFKTNLRKKVLEISSSIAHATVQVVKEVQAAHYVAIMGEIRALLHLINEGKEHGFVSDHGFVLVRVSISDLICSLDYLTKWIGCFK</sequence>
<keyword evidence="2" id="KW-1185">Reference proteome</keyword>
<dbReference type="OrthoDB" id="1467735at2"/>
<dbReference type="AlphaFoldDB" id="A0A2W1NSX8"/>
<dbReference type="EMBL" id="QKSB01000001">
    <property type="protein sequence ID" value="PZE18752.1"/>
    <property type="molecule type" value="Genomic_DNA"/>
</dbReference>
<dbReference type="Proteomes" id="UP000249248">
    <property type="component" value="Unassembled WGS sequence"/>
</dbReference>
<protein>
    <recommendedName>
        <fullName evidence="3">Four helix bundle protein</fullName>
    </recommendedName>
</protein>
<accession>A0A2W1NSX8</accession>
<dbReference type="RefSeq" id="WP_111061653.1">
    <property type="nucleotide sequence ID" value="NZ_JBHUCU010000007.1"/>
</dbReference>
<name>A0A2W1NSX8_9FLAO</name>
<reference evidence="1 2" key="1">
    <citation type="submission" date="2018-06" db="EMBL/GenBank/DDBJ databases">
        <title>The draft genome sequence of Crocinitomix sp. SM1701.</title>
        <authorList>
            <person name="Zhang X."/>
        </authorList>
    </citation>
    <scope>NUCLEOTIDE SEQUENCE [LARGE SCALE GENOMIC DNA]</scope>
    <source>
        <strain evidence="1 2">SM1701</strain>
    </source>
</reference>
<evidence type="ECO:0008006" key="3">
    <source>
        <dbReference type="Google" id="ProtNLM"/>
    </source>
</evidence>
<evidence type="ECO:0000313" key="2">
    <source>
        <dbReference type="Proteomes" id="UP000249248"/>
    </source>
</evidence>
<evidence type="ECO:0000313" key="1">
    <source>
        <dbReference type="EMBL" id="PZE18752.1"/>
    </source>
</evidence>
<comment type="caution">
    <text evidence="1">The sequence shown here is derived from an EMBL/GenBank/DDBJ whole genome shotgun (WGS) entry which is preliminary data.</text>
</comment>
<organism evidence="1 2">
    <name type="scientific">Putridiphycobacter roseus</name>
    <dbReference type="NCBI Taxonomy" id="2219161"/>
    <lineage>
        <taxon>Bacteria</taxon>
        <taxon>Pseudomonadati</taxon>
        <taxon>Bacteroidota</taxon>
        <taxon>Flavobacteriia</taxon>
        <taxon>Flavobacteriales</taxon>
        <taxon>Crocinitomicaceae</taxon>
        <taxon>Putridiphycobacter</taxon>
    </lineage>
</organism>